<feature type="region of interest" description="Disordered" evidence="1">
    <location>
        <begin position="1"/>
        <end position="22"/>
    </location>
</feature>
<evidence type="ECO:0000313" key="3">
    <source>
        <dbReference type="Proteomes" id="UP000664940"/>
    </source>
</evidence>
<feature type="region of interest" description="Disordered" evidence="1">
    <location>
        <begin position="148"/>
        <end position="179"/>
    </location>
</feature>
<protein>
    <submittedName>
        <fullName evidence="2">Uncharacterized protein</fullName>
    </submittedName>
</protein>
<sequence>MEEEGSNCSPRERGRKREKHQCEKGIDWVTPTHTQRSAPGLGVLRLLTEGRTMCPRLDQGLTHNPEQKELGFFETVDVKYHPAGENAPSVPVTKAPVPGVREHRRLRRGVGAARAAGQGGLATRWDAPSQRFCGRPGKFPAACAVAPAAPQRPLPGKSKGCCRERKDRSLAWTPPGSGV</sequence>
<evidence type="ECO:0000313" key="2">
    <source>
        <dbReference type="EMBL" id="KAF6081967.1"/>
    </source>
</evidence>
<dbReference type="EMBL" id="JABVXQ010000013">
    <property type="protein sequence ID" value="KAF6081967.1"/>
    <property type="molecule type" value="Genomic_DNA"/>
</dbReference>
<dbReference type="Proteomes" id="UP000664940">
    <property type="component" value="Unassembled WGS sequence"/>
</dbReference>
<organism evidence="2 3">
    <name type="scientific">Phyllostomus discolor</name>
    <name type="common">pale spear-nosed bat</name>
    <dbReference type="NCBI Taxonomy" id="89673"/>
    <lineage>
        <taxon>Eukaryota</taxon>
        <taxon>Metazoa</taxon>
        <taxon>Chordata</taxon>
        <taxon>Craniata</taxon>
        <taxon>Vertebrata</taxon>
        <taxon>Euteleostomi</taxon>
        <taxon>Mammalia</taxon>
        <taxon>Eutheria</taxon>
        <taxon>Laurasiatheria</taxon>
        <taxon>Chiroptera</taxon>
        <taxon>Yangochiroptera</taxon>
        <taxon>Phyllostomidae</taxon>
        <taxon>Phyllostominae</taxon>
        <taxon>Phyllostomus</taxon>
    </lineage>
</organism>
<accession>A0A834DLB6</accession>
<comment type="caution">
    <text evidence="2">The sequence shown here is derived from an EMBL/GenBank/DDBJ whole genome shotgun (WGS) entry which is preliminary data.</text>
</comment>
<proteinExistence type="predicted"/>
<name>A0A834DLB6_9CHIR</name>
<gene>
    <name evidence="2" type="ORF">HJG60_008943</name>
</gene>
<evidence type="ECO:0000256" key="1">
    <source>
        <dbReference type="SAM" id="MobiDB-lite"/>
    </source>
</evidence>
<dbReference type="AlphaFoldDB" id="A0A834DLB6"/>
<reference evidence="2 3" key="1">
    <citation type="journal article" date="2020" name="Nature">
        <title>Six reference-quality genomes reveal evolution of bat adaptations.</title>
        <authorList>
            <person name="Jebb D."/>
            <person name="Huang Z."/>
            <person name="Pippel M."/>
            <person name="Hughes G.M."/>
            <person name="Lavrichenko K."/>
            <person name="Devanna P."/>
            <person name="Winkler S."/>
            <person name="Jermiin L.S."/>
            <person name="Skirmuntt E.C."/>
            <person name="Katzourakis A."/>
            <person name="Burkitt-Gray L."/>
            <person name="Ray D.A."/>
            <person name="Sullivan K.A.M."/>
            <person name="Roscito J.G."/>
            <person name="Kirilenko B.M."/>
            <person name="Davalos L.M."/>
            <person name="Corthals A.P."/>
            <person name="Power M.L."/>
            <person name="Jones G."/>
            <person name="Ransome R.D."/>
            <person name="Dechmann D.K.N."/>
            <person name="Locatelli A.G."/>
            <person name="Puechmaille S.J."/>
            <person name="Fedrigo O."/>
            <person name="Jarvis E.D."/>
            <person name="Hiller M."/>
            <person name="Vernes S.C."/>
            <person name="Myers E.W."/>
            <person name="Teeling E.C."/>
        </authorList>
    </citation>
    <scope>NUCLEOTIDE SEQUENCE [LARGE SCALE GENOMIC DNA]</scope>
    <source>
        <strain evidence="2">Bat1K_MPI-CBG_1</strain>
    </source>
</reference>